<dbReference type="InterPro" id="IPR050366">
    <property type="entry name" value="BP-dependent_transpt_permease"/>
</dbReference>
<feature type="domain" description="Oligopeptide transport permease C-like N-terminal" evidence="4">
    <location>
        <begin position="22"/>
        <end position="70"/>
    </location>
</feature>
<dbReference type="Pfam" id="PF12911">
    <property type="entry name" value="OppC_N"/>
    <property type="match status" value="1"/>
</dbReference>
<proteinExistence type="predicted"/>
<dbReference type="InterPro" id="IPR025966">
    <property type="entry name" value="OppC_N"/>
</dbReference>
<feature type="transmembrane region" description="Helical" evidence="3">
    <location>
        <begin position="32"/>
        <end position="54"/>
    </location>
</feature>
<evidence type="ECO:0000256" key="3">
    <source>
        <dbReference type="SAM" id="Phobius"/>
    </source>
</evidence>
<dbReference type="PANTHER" id="PTHR43386">
    <property type="entry name" value="OLIGOPEPTIDE TRANSPORT SYSTEM PERMEASE PROTEIN APPC"/>
    <property type="match status" value="1"/>
</dbReference>
<feature type="non-terminal residue" evidence="5">
    <location>
        <position position="132"/>
    </location>
</feature>
<dbReference type="GO" id="GO:0005886">
    <property type="term" value="C:plasma membrane"/>
    <property type="evidence" value="ECO:0007669"/>
    <property type="project" value="UniProtKB-SubCell"/>
</dbReference>
<feature type="transmembrane region" description="Helical" evidence="3">
    <location>
        <begin position="97"/>
        <end position="122"/>
    </location>
</feature>
<protein>
    <recommendedName>
        <fullName evidence="4">Oligopeptide transport permease C-like N-terminal domain-containing protein</fullName>
    </recommendedName>
</protein>
<keyword evidence="3" id="KW-0812">Transmembrane</keyword>
<name>A0A0F9K5I6_9ZZZZ</name>
<dbReference type="PANTHER" id="PTHR43386:SF1">
    <property type="entry name" value="D,D-DIPEPTIDE TRANSPORT SYSTEM PERMEASE PROTEIN DDPC-RELATED"/>
    <property type="match status" value="1"/>
</dbReference>
<comment type="subcellular location">
    <subcellularLocation>
        <location evidence="1">Cell membrane</location>
        <topology evidence="1">Multi-pass membrane protein</topology>
    </subcellularLocation>
</comment>
<dbReference type="AlphaFoldDB" id="A0A0F9K5I6"/>
<keyword evidence="3" id="KW-0472">Membrane</keyword>
<evidence type="ECO:0000256" key="1">
    <source>
        <dbReference type="ARBA" id="ARBA00004651"/>
    </source>
</evidence>
<comment type="caution">
    <text evidence="5">The sequence shown here is derived from an EMBL/GenBank/DDBJ whole genome shotgun (WGS) entry which is preliminary data.</text>
</comment>
<accession>A0A0F9K5I6</accession>
<dbReference type="EMBL" id="LAZR01014466">
    <property type="protein sequence ID" value="KKM17373.1"/>
    <property type="molecule type" value="Genomic_DNA"/>
</dbReference>
<sequence>MAYEAASGTLEAEDVTPRPSFQVLRRLARKRLAVVGLVVIVIIYLAGILAPLVAPYDFADTDFANTFAGPSLEHPLGTDRLGRDMLSRVIWASQTTVIISVAAILTGGLALGVTLGLLAGYAGGRIDDLIMR</sequence>
<gene>
    <name evidence="5" type="ORF">LCGC14_1676400</name>
</gene>
<keyword evidence="3" id="KW-1133">Transmembrane helix</keyword>
<organism evidence="5">
    <name type="scientific">marine sediment metagenome</name>
    <dbReference type="NCBI Taxonomy" id="412755"/>
    <lineage>
        <taxon>unclassified sequences</taxon>
        <taxon>metagenomes</taxon>
        <taxon>ecological metagenomes</taxon>
    </lineage>
</organism>
<evidence type="ECO:0000313" key="5">
    <source>
        <dbReference type="EMBL" id="KKM17373.1"/>
    </source>
</evidence>
<evidence type="ECO:0000256" key="2">
    <source>
        <dbReference type="ARBA" id="ARBA00022448"/>
    </source>
</evidence>
<keyword evidence="2" id="KW-0813">Transport</keyword>
<reference evidence="5" key="1">
    <citation type="journal article" date="2015" name="Nature">
        <title>Complex archaea that bridge the gap between prokaryotes and eukaryotes.</title>
        <authorList>
            <person name="Spang A."/>
            <person name="Saw J.H."/>
            <person name="Jorgensen S.L."/>
            <person name="Zaremba-Niedzwiedzka K."/>
            <person name="Martijn J."/>
            <person name="Lind A.E."/>
            <person name="van Eijk R."/>
            <person name="Schleper C."/>
            <person name="Guy L."/>
            <person name="Ettema T.J."/>
        </authorList>
    </citation>
    <scope>NUCLEOTIDE SEQUENCE</scope>
</reference>
<evidence type="ECO:0000259" key="4">
    <source>
        <dbReference type="Pfam" id="PF12911"/>
    </source>
</evidence>